<protein>
    <submittedName>
        <fullName evidence="2">Uncharacterized protein</fullName>
    </submittedName>
</protein>
<sequence length="56" mass="6100">MASRLRPARLKGSTAGSRNPRGDLPPNSMSAKEPFHRHQNRTIMVPAWTGSGDSGR</sequence>
<dbReference type="Proteomes" id="UP001610563">
    <property type="component" value="Unassembled WGS sequence"/>
</dbReference>
<evidence type="ECO:0000256" key="1">
    <source>
        <dbReference type="SAM" id="MobiDB-lite"/>
    </source>
</evidence>
<comment type="caution">
    <text evidence="2">The sequence shown here is derived from an EMBL/GenBank/DDBJ whole genome shotgun (WGS) entry which is preliminary data.</text>
</comment>
<name>A0ABR4FH18_9EURO</name>
<proteinExistence type="predicted"/>
<organism evidence="2 3">
    <name type="scientific">Aspergillus keveii</name>
    <dbReference type="NCBI Taxonomy" id="714993"/>
    <lineage>
        <taxon>Eukaryota</taxon>
        <taxon>Fungi</taxon>
        <taxon>Dikarya</taxon>
        <taxon>Ascomycota</taxon>
        <taxon>Pezizomycotina</taxon>
        <taxon>Eurotiomycetes</taxon>
        <taxon>Eurotiomycetidae</taxon>
        <taxon>Eurotiales</taxon>
        <taxon>Aspergillaceae</taxon>
        <taxon>Aspergillus</taxon>
        <taxon>Aspergillus subgen. Nidulantes</taxon>
    </lineage>
</organism>
<gene>
    <name evidence="2" type="ORF">BJX66DRAFT_320501</name>
</gene>
<evidence type="ECO:0000313" key="3">
    <source>
        <dbReference type="Proteomes" id="UP001610563"/>
    </source>
</evidence>
<accession>A0ABR4FH18</accession>
<keyword evidence="3" id="KW-1185">Reference proteome</keyword>
<feature type="region of interest" description="Disordered" evidence="1">
    <location>
        <begin position="1"/>
        <end position="56"/>
    </location>
</feature>
<reference evidence="2 3" key="1">
    <citation type="submission" date="2024-07" db="EMBL/GenBank/DDBJ databases">
        <title>Section-level genome sequencing and comparative genomics of Aspergillus sections Usti and Cavernicolus.</title>
        <authorList>
            <consortium name="Lawrence Berkeley National Laboratory"/>
            <person name="Nybo J.L."/>
            <person name="Vesth T.C."/>
            <person name="Theobald S."/>
            <person name="Frisvad J.C."/>
            <person name="Larsen T.O."/>
            <person name="Kjaerboelling I."/>
            <person name="Rothschild-Mancinelli K."/>
            <person name="Lyhne E.K."/>
            <person name="Kogle M.E."/>
            <person name="Barry K."/>
            <person name="Clum A."/>
            <person name="Na H."/>
            <person name="Ledsgaard L."/>
            <person name="Lin J."/>
            <person name="Lipzen A."/>
            <person name="Kuo A."/>
            <person name="Riley R."/>
            <person name="Mondo S."/>
            <person name="Labutti K."/>
            <person name="Haridas S."/>
            <person name="Pangalinan J."/>
            <person name="Salamov A.A."/>
            <person name="Simmons B.A."/>
            <person name="Magnuson J.K."/>
            <person name="Chen J."/>
            <person name="Drula E."/>
            <person name="Henrissat B."/>
            <person name="Wiebenga A."/>
            <person name="Lubbers R.J."/>
            <person name="Gomes A.C."/>
            <person name="Makela M.R."/>
            <person name="Stajich J."/>
            <person name="Grigoriev I.V."/>
            <person name="Mortensen U.H."/>
            <person name="De Vries R.P."/>
            <person name="Baker S.E."/>
            <person name="Andersen M.R."/>
        </authorList>
    </citation>
    <scope>NUCLEOTIDE SEQUENCE [LARGE SCALE GENOMIC DNA]</scope>
    <source>
        <strain evidence="2 3">CBS 209.92</strain>
    </source>
</reference>
<evidence type="ECO:0000313" key="2">
    <source>
        <dbReference type="EMBL" id="KAL2782537.1"/>
    </source>
</evidence>
<dbReference type="EMBL" id="JBFTWV010000398">
    <property type="protein sequence ID" value="KAL2782537.1"/>
    <property type="molecule type" value="Genomic_DNA"/>
</dbReference>